<gene>
    <name evidence="1" type="ORF">FWK35_00027729</name>
</gene>
<dbReference type="Proteomes" id="UP000478052">
    <property type="component" value="Unassembled WGS sequence"/>
</dbReference>
<accession>A0A6G0YQ00</accession>
<dbReference type="AlphaFoldDB" id="A0A6G0YQ00"/>
<sequence length="92" mass="10816">MYPIGGYIFLDSGELSNDNEDLVELSDVSCFKYAPIVLADVKRIFSKYKSRRIFAKRVQRVLAYRHIMYWRGIQFALCVRTTRKDTPFTNIV</sequence>
<feature type="non-terminal residue" evidence="1">
    <location>
        <position position="92"/>
    </location>
</feature>
<organism evidence="1 2">
    <name type="scientific">Aphis craccivora</name>
    <name type="common">Cowpea aphid</name>
    <dbReference type="NCBI Taxonomy" id="307492"/>
    <lineage>
        <taxon>Eukaryota</taxon>
        <taxon>Metazoa</taxon>
        <taxon>Ecdysozoa</taxon>
        <taxon>Arthropoda</taxon>
        <taxon>Hexapoda</taxon>
        <taxon>Insecta</taxon>
        <taxon>Pterygota</taxon>
        <taxon>Neoptera</taxon>
        <taxon>Paraneoptera</taxon>
        <taxon>Hemiptera</taxon>
        <taxon>Sternorrhyncha</taxon>
        <taxon>Aphidomorpha</taxon>
        <taxon>Aphidoidea</taxon>
        <taxon>Aphididae</taxon>
        <taxon>Aphidini</taxon>
        <taxon>Aphis</taxon>
        <taxon>Aphis</taxon>
    </lineage>
</organism>
<keyword evidence="2" id="KW-1185">Reference proteome</keyword>
<dbReference type="EMBL" id="VUJU01002896">
    <property type="protein sequence ID" value="KAF0759770.1"/>
    <property type="molecule type" value="Genomic_DNA"/>
</dbReference>
<evidence type="ECO:0000313" key="2">
    <source>
        <dbReference type="Proteomes" id="UP000478052"/>
    </source>
</evidence>
<protein>
    <submittedName>
        <fullName evidence="1">Uncharacterized protein</fullName>
    </submittedName>
</protein>
<reference evidence="1 2" key="1">
    <citation type="submission" date="2019-08" db="EMBL/GenBank/DDBJ databases">
        <title>Whole genome of Aphis craccivora.</title>
        <authorList>
            <person name="Voronova N.V."/>
            <person name="Shulinski R.S."/>
            <person name="Bandarenka Y.V."/>
            <person name="Zhorov D.G."/>
            <person name="Warner D."/>
        </authorList>
    </citation>
    <scope>NUCLEOTIDE SEQUENCE [LARGE SCALE GENOMIC DNA]</scope>
    <source>
        <strain evidence="1">180601</strain>
        <tissue evidence="1">Whole Body</tissue>
    </source>
</reference>
<evidence type="ECO:0000313" key="1">
    <source>
        <dbReference type="EMBL" id="KAF0759770.1"/>
    </source>
</evidence>
<comment type="caution">
    <text evidence="1">The sequence shown here is derived from an EMBL/GenBank/DDBJ whole genome shotgun (WGS) entry which is preliminary data.</text>
</comment>
<proteinExistence type="predicted"/>
<name>A0A6G0YQ00_APHCR</name>